<dbReference type="GO" id="GO:0045332">
    <property type="term" value="P:phospholipid translocation"/>
    <property type="evidence" value="ECO:0007669"/>
    <property type="project" value="TreeGrafter"/>
</dbReference>
<comment type="caution">
    <text evidence="1">The sequence shown here is derived from an EMBL/GenBank/DDBJ whole genome shotgun (WGS) entry which is preliminary data.</text>
</comment>
<dbReference type="GO" id="GO:0006890">
    <property type="term" value="P:retrograde vesicle-mediated transport, Golgi to endoplasmic reticulum"/>
    <property type="evidence" value="ECO:0007669"/>
    <property type="project" value="TreeGrafter"/>
</dbReference>
<organism evidence="1 2">
    <name type="scientific">Paramecium primaurelia</name>
    <dbReference type="NCBI Taxonomy" id="5886"/>
    <lineage>
        <taxon>Eukaryota</taxon>
        <taxon>Sar</taxon>
        <taxon>Alveolata</taxon>
        <taxon>Ciliophora</taxon>
        <taxon>Intramacronucleata</taxon>
        <taxon>Oligohymenophorea</taxon>
        <taxon>Peniculida</taxon>
        <taxon>Parameciidae</taxon>
        <taxon>Paramecium</taxon>
    </lineage>
</organism>
<evidence type="ECO:0000313" key="2">
    <source>
        <dbReference type="Proteomes" id="UP000688137"/>
    </source>
</evidence>
<protein>
    <submittedName>
        <fullName evidence="1">Uncharacterized protein</fullName>
    </submittedName>
</protein>
<proteinExistence type="predicted"/>
<reference evidence="1" key="1">
    <citation type="submission" date="2021-01" db="EMBL/GenBank/DDBJ databases">
        <authorList>
            <consortium name="Genoscope - CEA"/>
            <person name="William W."/>
        </authorList>
    </citation>
    <scope>NUCLEOTIDE SEQUENCE</scope>
</reference>
<name>A0A8S1JUY2_PARPR</name>
<dbReference type="GO" id="GO:0005802">
    <property type="term" value="C:trans-Golgi network"/>
    <property type="evidence" value="ECO:0007669"/>
    <property type="project" value="TreeGrafter"/>
</dbReference>
<dbReference type="GO" id="GO:0006897">
    <property type="term" value="P:endocytosis"/>
    <property type="evidence" value="ECO:0007669"/>
    <property type="project" value="TreeGrafter"/>
</dbReference>
<dbReference type="GO" id="GO:0005886">
    <property type="term" value="C:plasma membrane"/>
    <property type="evidence" value="ECO:0007669"/>
    <property type="project" value="TreeGrafter"/>
</dbReference>
<dbReference type="AlphaFoldDB" id="A0A8S1JUY2"/>
<dbReference type="GO" id="GO:0140326">
    <property type="term" value="F:ATPase-coupled intramembrane lipid transporter activity"/>
    <property type="evidence" value="ECO:0007669"/>
    <property type="project" value="TreeGrafter"/>
</dbReference>
<dbReference type="GO" id="GO:0005768">
    <property type="term" value="C:endosome"/>
    <property type="evidence" value="ECO:0007669"/>
    <property type="project" value="TreeGrafter"/>
</dbReference>
<accession>A0A8S1JUY2</accession>
<keyword evidence="2" id="KW-1185">Reference proteome</keyword>
<dbReference type="PANTHER" id="PTHR24092">
    <property type="entry name" value="PROBABLE PHOSPHOLIPID-TRANSPORTING ATPASE"/>
    <property type="match status" value="1"/>
</dbReference>
<dbReference type="PANTHER" id="PTHR24092:SF5">
    <property type="entry name" value="PHOSPHOLIPID-TRANSPORTING ATPASE"/>
    <property type="match status" value="1"/>
</dbReference>
<gene>
    <name evidence="1" type="ORF">PPRIM_AZ9-3.1.T0060342</name>
</gene>
<sequence length="67" mass="7388">MKKSLQIKQAIGNVEDDAILRDLLLAIELCHNVTPIEENGERQYQASSPDEVALVKIAESLGITLKN</sequence>
<dbReference type="Proteomes" id="UP000688137">
    <property type="component" value="Unassembled WGS sequence"/>
</dbReference>
<evidence type="ECO:0000313" key="1">
    <source>
        <dbReference type="EMBL" id="CAD8044260.1"/>
    </source>
</evidence>
<dbReference type="EMBL" id="CAJJDM010000003">
    <property type="protein sequence ID" value="CAD8044260.1"/>
    <property type="molecule type" value="Genomic_DNA"/>
</dbReference>